<evidence type="ECO:0000313" key="2">
    <source>
        <dbReference type="EMBL" id="KAK1938961.1"/>
    </source>
</evidence>
<proteinExistence type="predicted"/>
<protein>
    <submittedName>
        <fullName evidence="2">Uncharacterized protein</fullName>
    </submittedName>
</protein>
<reference evidence="2" key="1">
    <citation type="submission" date="2023-08" db="EMBL/GenBank/DDBJ databases">
        <title>Reference Genome Resource for the Citrus Pathogen Phytophthora citrophthora.</title>
        <authorList>
            <person name="Moller H."/>
            <person name="Coetzee B."/>
            <person name="Rose L.J."/>
            <person name="Van Niekerk J.M."/>
        </authorList>
    </citation>
    <scope>NUCLEOTIDE SEQUENCE</scope>
    <source>
        <strain evidence="2">STE-U-9442</strain>
    </source>
</reference>
<keyword evidence="1" id="KW-1133">Transmembrane helix</keyword>
<keyword evidence="1" id="KW-0812">Transmembrane</keyword>
<evidence type="ECO:0000256" key="1">
    <source>
        <dbReference type="SAM" id="Phobius"/>
    </source>
</evidence>
<organism evidence="2 3">
    <name type="scientific">Phytophthora citrophthora</name>
    <dbReference type="NCBI Taxonomy" id="4793"/>
    <lineage>
        <taxon>Eukaryota</taxon>
        <taxon>Sar</taxon>
        <taxon>Stramenopiles</taxon>
        <taxon>Oomycota</taxon>
        <taxon>Peronosporomycetes</taxon>
        <taxon>Peronosporales</taxon>
        <taxon>Peronosporaceae</taxon>
        <taxon>Phytophthora</taxon>
    </lineage>
</organism>
<dbReference type="EMBL" id="JASMQC010000017">
    <property type="protein sequence ID" value="KAK1938961.1"/>
    <property type="molecule type" value="Genomic_DNA"/>
</dbReference>
<evidence type="ECO:0000313" key="3">
    <source>
        <dbReference type="Proteomes" id="UP001259832"/>
    </source>
</evidence>
<comment type="caution">
    <text evidence="2">The sequence shown here is derived from an EMBL/GenBank/DDBJ whole genome shotgun (WGS) entry which is preliminary data.</text>
</comment>
<gene>
    <name evidence="2" type="ORF">P3T76_009036</name>
</gene>
<name>A0AAD9LJV2_9STRA</name>
<feature type="transmembrane region" description="Helical" evidence="1">
    <location>
        <begin position="20"/>
        <end position="41"/>
    </location>
</feature>
<sequence length="96" mass="10694">MNELVDSELFGLPNWQSWVLFGACFYAVRINALLVLGYSTVTLEDLLPDMKMTEETRAITSSTPRLISQRYRSMGADWVSNGCIAVNEAVGDIFLA</sequence>
<dbReference type="AlphaFoldDB" id="A0AAD9LJV2"/>
<keyword evidence="3" id="KW-1185">Reference proteome</keyword>
<keyword evidence="1" id="KW-0472">Membrane</keyword>
<accession>A0AAD9LJV2</accession>
<dbReference type="Proteomes" id="UP001259832">
    <property type="component" value="Unassembled WGS sequence"/>
</dbReference>